<evidence type="ECO:0000256" key="1">
    <source>
        <dbReference type="SAM" id="Coils"/>
    </source>
</evidence>
<dbReference type="AlphaFoldDB" id="A0A382K8Z1"/>
<sequence>MVIKSKKILSEISASELLDKISILEIKLDKIKGKENLEEINKEYKILKDVQDSSIEVTEKLKTLFKEIKEVNLNLWNIEDELRICEKNKDFGQSFIKLARDVYLNNDKRSKIKSEINKILGSNIKEIKQYVDY</sequence>
<reference evidence="2" key="1">
    <citation type="submission" date="2018-05" db="EMBL/GenBank/DDBJ databases">
        <authorList>
            <person name="Lanie J.A."/>
            <person name="Ng W.-L."/>
            <person name="Kazmierczak K.M."/>
            <person name="Andrzejewski T.M."/>
            <person name="Davidsen T.M."/>
            <person name="Wayne K.J."/>
            <person name="Tettelin H."/>
            <person name="Glass J.I."/>
            <person name="Rusch D."/>
            <person name="Podicherti R."/>
            <person name="Tsui H.-C.T."/>
            <person name="Winkler M.E."/>
        </authorList>
    </citation>
    <scope>NUCLEOTIDE SEQUENCE</scope>
</reference>
<evidence type="ECO:0000313" key="2">
    <source>
        <dbReference type="EMBL" id="SVC20003.1"/>
    </source>
</evidence>
<keyword evidence="1" id="KW-0175">Coiled coil</keyword>
<dbReference type="InterPro" id="IPR046163">
    <property type="entry name" value="DUF6165"/>
</dbReference>
<organism evidence="2">
    <name type="scientific">marine metagenome</name>
    <dbReference type="NCBI Taxonomy" id="408172"/>
    <lineage>
        <taxon>unclassified sequences</taxon>
        <taxon>metagenomes</taxon>
        <taxon>ecological metagenomes</taxon>
    </lineage>
</organism>
<accession>A0A382K8Z1</accession>
<dbReference type="EMBL" id="UINC01078685">
    <property type="protein sequence ID" value="SVC20003.1"/>
    <property type="molecule type" value="Genomic_DNA"/>
</dbReference>
<dbReference type="Pfam" id="PF19662">
    <property type="entry name" value="DUF6165"/>
    <property type="match status" value="1"/>
</dbReference>
<feature type="coiled-coil region" evidence="1">
    <location>
        <begin position="61"/>
        <end position="88"/>
    </location>
</feature>
<gene>
    <name evidence="2" type="ORF">METZ01_LOCUS272857</name>
</gene>
<name>A0A382K8Z1_9ZZZZ</name>
<proteinExistence type="predicted"/>
<protein>
    <submittedName>
        <fullName evidence="2">Uncharacterized protein</fullName>
    </submittedName>
</protein>